<feature type="region of interest" description="Disordered" evidence="1">
    <location>
        <begin position="26"/>
        <end position="56"/>
    </location>
</feature>
<dbReference type="Gramene" id="TVU51158">
    <property type="protein sequence ID" value="TVU51158"/>
    <property type="gene ID" value="EJB05_02566"/>
</dbReference>
<feature type="compositionally biased region" description="Polar residues" evidence="1">
    <location>
        <begin position="99"/>
        <end position="112"/>
    </location>
</feature>
<feature type="signal peptide" evidence="2">
    <location>
        <begin position="1"/>
        <end position="24"/>
    </location>
</feature>
<proteinExistence type="predicted"/>
<reference evidence="3 4" key="1">
    <citation type="journal article" date="2019" name="Sci. Rep.">
        <title>A high-quality genome of Eragrostis curvula grass provides insights into Poaceae evolution and supports new strategies to enhance forage quality.</title>
        <authorList>
            <person name="Carballo J."/>
            <person name="Santos B.A.C.M."/>
            <person name="Zappacosta D."/>
            <person name="Garbus I."/>
            <person name="Selva J.P."/>
            <person name="Gallo C.A."/>
            <person name="Diaz A."/>
            <person name="Albertini E."/>
            <person name="Caccamo M."/>
            <person name="Echenique V."/>
        </authorList>
    </citation>
    <scope>NUCLEOTIDE SEQUENCE [LARGE SCALE GENOMIC DNA]</scope>
    <source>
        <strain evidence="4">cv. Victoria</strain>
        <tissue evidence="3">Leaf</tissue>
    </source>
</reference>
<evidence type="ECO:0000256" key="2">
    <source>
        <dbReference type="SAM" id="SignalP"/>
    </source>
</evidence>
<dbReference type="AlphaFoldDB" id="A0A5J9WSP1"/>
<keyword evidence="4" id="KW-1185">Reference proteome</keyword>
<feature type="region of interest" description="Disordered" evidence="1">
    <location>
        <begin position="92"/>
        <end position="130"/>
    </location>
</feature>
<evidence type="ECO:0000313" key="4">
    <source>
        <dbReference type="Proteomes" id="UP000324897"/>
    </source>
</evidence>
<feature type="non-terminal residue" evidence="3">
    <location>
        <position position="1"/>
    </location>
</feature>
<dbReference type="EMBL" id="RWGY01000002">
    <property type="protein sequence ID" value="TVU51158.1"/>
    <property type="molecule type" value="Genomic_DNA"/>
</dbReference>
<comment type="caution">
    <text evidence="3">The sequence shown here is derived from an EMBL/GenBank/DDBJ whole genome shotgun (WGS) entry which is preliminary data.</text>
</comment>
<evidence type="ECO:0000313" key="3">
    <source>
        <dbReference type="EMBL" id="TVU51158.1"/>
    </source>
</evidence>
<accession>A0A5J9WSP1</accession>
<gene>
    <name evidence="3" type="ORF">EJB05_02566</name>
</gene>
<organism evidence="3 4">
    <name type="scientific">Eragrostis curvula</name>
    <name type="common">weeping love grass</name>
    <dbReference type="NCBI Taxonomy" id="38414"/>
    <lineage>
        <taxon>Eukaryota</taxon>
        <taxon>Viridiplantae</taxon>
        <taxon>Streptophyta</taxon>
        <taxon>Embryophyta</taxon>
        <taxon>Tracheophyta</taxon>
        <taxon>Spermatophyta</taxon>
        <taxon>Magnoliopsida</taxon>
        <taxon>Liliopsida</taxon>
        <taxon>Poales</taxon>
        <taxon>Poaceae</taxon>
        <taxon>PACMAD clade</taxon>
        <taxon>Chloridoideae</taxon>
        <taxon>Eragrostideae</taxon>
        <taxon>Eragrostidinae</taxon>
        <taxon>Eragrostis</taxon>
    </lineage>
</organism>
<evidence type="ECO:0008006" key="5">
    <source>
        <dbReference type="Google" id="ProtNLM"/>
    </source>
</evidence>
<name>A0A5J9WSP1_9POAL</name>
<sequence>MTLPGRSWSLHVLYLLLAPVIVNQNNSSSSSRRDHTGENAIVLGSSLLPPSSPRISTAFRPSARSLQKAAVHTQEMCRRLCMNSDRGLLGKIAAPAQGRDTNGQHQGPNWSGSGRVEQTPPAKKNVSGGI</sequence>
<protein>
    <recommendedName>
        <fullName evidence="5">Secreted protein</fullName>
    </recommendedName>
</protein>
<dbReference type="Proteomes" id="UP000324897">
    <property type="component" value="Chromosome 6"/>
</dbReference>
<evidence type="ECO:0000256" key="1">
    <source>
        <dbReference type="SAM" id="MobiDB-lite"/>
    </source>
</evidence>
<keyword evidence="2" id="KW-0732">Signal</keyword>
<feature type="chain" id="PRO_5023935671" description="Secreted protein" evidence="2">
    <location>
        <begin position="25"/>
        <end position="130"/>
    </location>
</feature>